<dbReference type="SMR" id="Q54FD0"/>
<reference evidence="1 2" key="1">
    <citation type="journal article" date="2005" name="Nature">
        <title>The genome of the social amoeba Dictyostelium discoideum.</title>
        <authorList>
            <consortium name="The Dictyostelium discoideum Sequencing Consortium"/>
            <person name="Eichinger L."/>
            <person name="Pachebat J.A."/>
            <person name="Glockner G."/>
            <person name="Rajandream M.A."/>
            <person name="Sucgang R."/>
            <person name="Berriman M."/>
            <person name="Song J."/>
            <person name="Olsen R."/>
            <person name="Szafranski K."/>
            <person name="Xu Q."/>
            <person name="Tunggal B."/>
            <person name="Kummerfeld S."/>
            <person name="Madera M."/>
            <person name="Konfortov B.A."/>
            <person name="Rivero F."/>
            <person name="Bankier A.T."/>
            <person name="Lehmann R."/>
            <person name="Hamlin N."/>
            <person name="Davies R."/>
            <person name="Gaudet P."/>
            <person name="Fey P."/>
            <person name="Pilcher K."/>
            <person name="Chen G."/>
            <person name="Saunders D."/>
            <person name="Sodergren E."/>
            <person name="Davis P."/>
            <person name="Kerhornou A."/>
            <person name="Nie X."/>
            <person name="Hall N."/>
            <person name="Anjard C."/>
            <person name="Hemphill L."/>
            <person name="Bason N."/>
            <person name="Farbrother P."/>
            <person name="Desany B."/>
            <person name="Just E."/>
            <person name="Morio T."/>
            <person name="Rost R."/>
            <person name="Churcher C."/>
            <person name="Cooper J."/>
            <person name="Haydock S."/>
            <person name="van Driessche N."/>
            <person name="Cronin A."/>
            <person name="Goodhead I."/>
            <person name="Muzny D."/>
            <person name="Mourier T."/>
            <person name="Pain A."/>
            <person name="Lu M."/>
            <person name="Harper D."/>
            <person name="Lindsay R."/>
            <person name="Hauser H."/>
            <person name="James K."/>
            <person name="Quiles M."/>
            <person name="Madan Babu M."/>
            <person name="Saito T."/>
            <person name="Buchrieser C."/>
            <person name="Wardroper A."/>
            <person name="Felder M."/>
            <person name="Thangavelu M."/>
            <person name="Johnson D."/>
            <person name="Knights A."/>
            <person name="Loulseged H."/>
            <person name="Mungall K."/>
            <person name="Oliver K."/>
            <person name="Price C."/>
            <person name="Quail M.A."/>
            <person name="Urushihara H."/>
            <person name="Hernandez J."/>
            <person name="Rabbinowitsch E."/>
            <person name="Steffen D."/>
            <person name="Sanders M."/>
            <person name="Ma J."/>
            <person name="Kohara Y."/>
            <person name="Sharp S."/>
            <person name="Simmonds M."/>
            <person name="Spiegler S."/>
            <person name="Tivey A."/>
            <person name="Sugano S."/>
            <person name="White B."/>
            <person name="Walker D."/>
            <person name="Woodward J."/>
            <person name="Winckler T."/>
            <person name="Tanaka Y."/>
            <person name="Shaulsky G."/>
            <person name="Schleicher M."/>
            <person name="Weinstock G."/>
            <person name="Rosenthal A."/>
            <person name="Cox E.C."/>
            <person name="Chisholm R.L."/>
            <person name="Gibbs R."/>
            <person name="Loomis W.F."/>
            <person name="Platzer M."/>
            <person name="Kay R.R."/>
            <person name="Williams J."/>
            <person name="Dear P.H."/>
            <person name="Noegel A.A."/>
            <person name="Barrell B."/>
            <person name="Kuspa A."/>
        </authorList>
    </citation>
    <scope>NUCLEOTIDE SEQUENCE [LARGE SCALE GENOMIC DNA]</scope>
    <source>
        <strain evidence="1 2">AX4</strain>
    </source>
</reference>
<accession>Q54FD0</accession>
<dbReference type="Proteomes" id="UP000002195">
    <property type="component" value="Unassembled WGS sequence"/>
</dbReference>
<dbReference type="RefSeq" id="XP_635492.1">
    <property type="nucleotide sequence ID" value="XM_630400.1"/>
</dbReference>
<dbReference type="EMBL" id="AAFI02000172">
    <property type="protein sequence ID" value="EAL61985.1"/>
    <property type="molecule type" value="Genomic_DNA"/>
</dbReference>
<proteinExistence type="predicted"/>
<sequence>MIKLSTLSESNKTQDELVKKIDELQIKNDNLSSFITKMDSTYSPT</sequence>
<evidence type="ECO:0000313" key="2">
    <source>
        <dbReference type="Proteomes" id="UP000002195"/>
    </source>
</evidence>
<keyword evidence="2" id="KW-1185">Reference proteome</keyword>
<organism evidence="1 2">
    <name type="scientific">Dictyostelium discoideum</name>
    <name type="common">Social amoeba</name>
    <dbReference type="NCBI Taxonomy" id="44689"/>
    <lineage>
        <taxon>Eukaryota</taxon>
        <taxon>Amoebozoa</taxon>
        <taxon>Evosea</taxon>
        <taxon>Eumycetozoa</taxon>
        <taxon>Dictyostelia</taxon>
        <taxon>Dictyosteliales</taxon>
        <taxon>Dictyosteliaceae</taxon>
        <taxon>Dictyostelium</taxon>
    </lineage>
</organism>
<name>Q54FD0_DICDI</name>
<dbReference type="HOGENOM" id="CLU_3208740_0_0_1"/>
<comment type="caution">
    <text evidence="1">The sequence shown here is derived from an EMBL/GenBank/DDBJ whole genome shotgun (WGS) entry which is preliminary data.</text>
</comment>
<evidence type="ECO:0000313" key="1">
    <source>
        <dbReference type="EMBL" id="EAL61985.1"/>
    </source>
</evidence>
<protein>
    <submittedName>
        <fullName evidence="1">Uncharacterized protein</fullName>
    </submittedName>
</protein>
<dbReference type="AlphaFoldDB" id="Q54FD0"/>
<dbReference type="PaxDb" id="44689-DDB0189166"/>
<dbReference type="VEuPathDB" id="AmoebaDB:DDB_G0290939"/>
<gene>
    <name evidence="1" type="ORF">DDB_G0290939</name>
</gene>
<dbReference type="InParanoid" id="Q54FD0"/>
<dbReference type="GeneID" id="8627908"/>
<dbReference type="KEGG" id="ddi:DDB_G0290939"/>